<dbReference type="Gene3D" id="3.20.20.70">
    <property type="entry name" value="Aldolase class I"/>
    <property type="match status" value="1"/>
</dbReference>
<keyword evidence="4" id="KW-0521">NADP</keyword>
<evidence type="ECO:0000313" key="7">
    <source>
        <dbReference type="EMBL" id="GGK50884.1"/>
    </source>
</evidence>
<proteinExistence type="predicted"/>
<evidence type="ECO:0000256" key="3">
    <source>
        <dbReference type="ARBA" id="ARBA00022643"/>
    </source>
</evidence>
<feature type="domain" description="NADH:flavin oxidoreductase/NADH oxidase N-terminal" evidence="6">
    <location>
        <begin position="6"/>
        <end position="348"/>
    </location>
</feature>
<sequence>MTTPLLFTPLDMRGVRFKNRIVVSPMCQYLAVEGRIQDWHRGHHARFALGGVGAAIVEATGVTREGRITWGCTGLYDDAHVPGMREIVEIYHAQGALAGVQIGHAGRKASTARPWEGAGPLEPGGPEQAWETIAPSAIPARPGWHTPRAMEAADFERVREGFRAATHRALAAGFDFVEIHGAHGYLLHTFFSALSNRRTDAYGGDLAGRMRFLLEVAETVRSVWPEEKPVFYRATATDDAEGGITLDDTIALARELKARGVDVMDCSSGGIITGVANAQPAAPPKPGHQVHLAAGVRRGADMTTMAVGLIVDPHQAEEILQAGDADLIAIARELMADPNWPLHAAKALCVEDPYAVLPEPYAFYLRRRGEVSYRPAPAQRT</sequence>
<keyword evidence="3" id="KW-0288">FMN</keyword>
<dbReference type="Proteomes" id="UP000600449">
    <property type="component" value="Unassembled WGS sequence"/>
</dbReference>
<keyword evidence="8" id="KW-1185">Reference proteome</keyword>
<dbReference type="EMBL" id="BMMF01000015">
    <property type="protein sequence ID" value="GGK50884.1"/>
    <property type="molecule type" value="Genomic_DNA"/>
</dbReference>
<accession>A0A917QHF0</accession>
<dbReference type="PANTHER" id="PTHR43303">
    <property type="entry name" value="NADPH DEHYDROGENASE C23G7.10C-RELATED"/>
    <property type="match status" value="1"/>
</dbReference>
<dbReference type="GO" id="GO:0010181">
    <property type="term" value="F:FMN binding"/>
    <property type="evidence" value="ECO:0007669"/>
    <property type="project" value="InterPro"/>
</dbReference>
<dbReference type="CDD" id="cd02932">
    <property type="entry name" value="OYE_YqiM_FMN"/>
    <property type="match status" value="1"/>
</dbReference>
<dbReference type="SUPFAM" id="SSF51395">
    <property type="entry name" value="FMN-linked oxidoreductases"/>
    <property type="match status" value="1"/>
</dbReference>
<protein>
    <submittedName>
        <fullName evidence="7">NADH:flavin oxidoreductase / NADH oxidase</fullName>
    </submittedName>
</protein>
<dbReference type="GO" id="GO:0050661">
    <property type="term" value="F:NADP binding"/>
    <property type="evidence" value="ECO:0007669"/>
    <property type="project" value="InterPro"/>
</dbReference>
<evidence type="ECO:0000256" key="1">
    <source>
        <dbReference type="ARBA" id="ARBA00001917"/>
    </source>
</evidence>
<evidence type="ECO:0000259" key="6">
    <source>
        <dbReference type="Pfam" id="PF00724"/>
    </source>
</evidence>
<dbReference type="GO" id="GO:0003959">
    <property type="term" value="F:NADPH dehydrogenase activity"/>
    <property type="evidence" value="ECO:0007669"/>
    <property type="project" value="InterPro"/>
</dbReference>
<reference evidence="7 8" key="1">
    <citation type="journal article" date="2014" name="Int. J. Syst. Evol. Microbiol.">
        <title>Complete genome sequence of Corynebacterium casei LMG S-19264T (=DSM 44701T), isolated from a smear-ripened cheese.</title>
        <authorList>
            <consortium name="US DOE Joint Genome Institute (JGI-PGF)"/>
            <person name="Walter F."/>
            <person name="Albersmeier A."/>
            <person name="Kalinowski J."/>
            <person name="Ruckert C."/>
        </authorList>
    </citation>
    <scope>NUCLEOTIDE SEQUENCE [LARGE SCALE GENOMIC DNA]</scope>
    <source>
        <strain evidence="7 8">CGMCC 1.9161</strain>
    </source>
</reference>
<evidence type="ECO:0000313" key="8">
    <source>
        <dbReference type="Proteomes" id="UP000600449"/>
    </source>
</evidence>
<name>A0A917QHF0_9HYPH</name>
<dbReference type="PANTHER" id="PTHR43303:SF4">
    <property type="entry name" value="NADPH DEHYDROGENASE C23G7.10C-RELATED"/>
    <property type="match status" value="1"/>
</dbReference>
<dbReference type="InterPro" id="IPR013785">
    <property type="entry name" value="Aldolase_TIM"/>
</dbReference>
<keyword evidence="5" id="KW-0560">Oxidoreductase</keyword>
<dbReference type="RefSeq" id="WP_188915282.1">
    <property type="nucleotide sequence ID" value="NZ_BMMF01000015.1"/>
</dbReference>
<gene>
    <name evidence="7" type="ORF">GCM10011322_42460</name>
</gene>
<keyword evidence="2" id="KW-0285">Flavoprotein</keyword>
<dbReference type="Pfam" id="PF00724">
    <property type="entry name" value="Oxidored_FMN"/>
    <property type="match status" value="1"/>
</dbReference>
<evidence type="ECO:0000256" key="5">
    <source>
        <dbReference type="ARBA" id="ARBA00023002"/>
    </source>
</evidence>
<dbReference type="InterPro" id="IPR044152">
    <property type="entry name" value="YqjM-like"/>
</dbReference>
<organism evidence="7 8">
    <name type="scientific">Salinarimonas ramus</name>
    <dbReference type="NCBI Taxonomy" id="690164"/>
    <lineage>
        <taxon>Bacteria</taxon>
        <taxon>Pseudomonadati</taxon>
        <taxon>Pseudomonadota</taxon>
        <taxon>Alphaproteobacteria</taxon>
        <taxon>Hyphomicrobiales</taxon>
        <taxon>Salinarimonadaceae</taxon>
        <taxon>Salinarimonas</taxon>
    </lineage>
</organism>
<evidence type="ECO:0000256" key="2">
    <source>
        <dbReference type="ARBA" id="ARBA00022630"/>
    </source>
</evidence>
<evidence type="ECO:0000256" key="4">
    <source>
        <dbReference type="ARBA" id="ARBA00022857"/>
    </source>
</evidence>
<dbReference type="InterPro" id="IPR001155">
    <property type="entry name" value="OxRdtase_FMN_N"/>
</dbReference>
<dbReference type="AlphaFoldDB" id="A0A917QHF0"/>
<comment type="caution">
    <text evidence="7">The sequence shown here is derived from an EMBL/GenBank/DDBJ whole genome shotgun (WGS) entry which is preliminary data.</text>
</comment>
<comment type="cofactor">
    <cofactor evidence="1">
        <name>FMN</name>
        <dbReference type="ChEBI" id="CHEBI:58210"/>
    </cofactor>
</comment>